<dbReference type="InterPro" id="IPR037221">
    <property type="entry name" value="H-type_lectin_dom_sf"/>
</dbReference>
<dbReference type="Proteomes" id="UP001239445">
    <property type="component" value="Unassembled WGS sequence"/>
</dbReference>
<evidence type="ECO:0000313" key="2">
    <source>
        <dbReference type="Proteomes" id="UP001239445"/>
    </source>
</evidence>
<organism evidence="1 2">
    <name type="scientific">Echria macrotheca</name>
    <dbReference type="NCBI Taxonomy" id="438768"/>
    <lineage>
        <taxon>Eukaryota</taxon>
        <taxon>Fungi</taxon>
        <taxon>Dikarya</taxon>
        <taxon>Ascomycota</taxon>
        <taxon>Pezizomycotina</taxon>
        <taxon>Sordariomycetes</taxon>
        <taxon>Sordariomycetidae</taxon>
        <taxon>Sordariales</taxon>
        <taxon>Schizotheciaceae</taxon>
        <taxon>Echria</taxon>
    </lineage>
</organism>
<dbReference type="EMBL" id="MU839855">
    <property type="protein sequence ID" value="KAK1749598.1"/>
    <property type="molecule type" value="Genomic_DNA"/>
</dbReference>
<accession>A0AAJ0B3A5</accession>
<reference evidence="1" key="1">
    <citation type="submission" date="2023-06" db="EMBL/GenBank/DDBJ databases">
        <title>Genome-scale phylogeny and comparative genomics of the fungal order Sordariales.</title>
        <authorList>
            <consortium name="Lawrence Berkeley National Laboratory"/>
            <person name="Hensen N."/>
            <person name="Bonometti L."/>
            <person name="Westerberg I."/>
            <person name="Brannstrom I.O."/>
            <person name="Guillou S."/>
            <person name="Cros-Aarteil S."/>
            <person name="Calhoun S."/>
            <person name="Haridas S."/>
            <person name="Kuo A."/>
            <person name="Mondo S."/>
            <person name="Pangilinan J."/>
            <person name="Riley R."/>
            <person name="Labutti K."/>
            <person name="Andreopoulos B."/>
            <person name="Lipzen A."/>
            <person name="Chen C."/>
            <person name="Yanf M."/>
            <person name="Daum C."/>
            <person name="Ng V."/>
            <person name="Clum A."/>
            <person name="Steindorff A."/>
            <person name="Ohm R."/>
            <person name="Martin F."/>
            <person name="Silar P."/>
            <person name="Natvig D."/>
            <person name="Lalanne C."/>
            <person name="Gautier V."/>
            <person name="Ament-Velasquez S.L."/>
            <person name="Kruys A."/>
            <person name="Hutchinson M.I."/>
            <person name="Powell A.J."/>
            <person name="Barry K."/>
            <person name="Miller A.N."/>
            <person name="Grigoriev I.V."/>
            <person name="Debuchy R."/>
            <person name="Gladieux P."/>
            <person name="Thoren M.H."/>
            <person name="Johannesson H."/>
        </authorList>
    </citation>
    <scope>NUCLEOTIDE SEQUENCE</scope>
    <source>
        <strain evidence="1">PSN4</strain>
    </source>
</reference>
<sequence>MALKLVPYNNAMRLGQGFNSYTQEICVDNAVVGITSEEDSQIIMAGTSLPVVPLPPKPVDNGAVGVTPAANSGGVVVPPTGNPPVVPIATVPKDVNILGTLEAKVTRYPSQIVTFTSRYVNKLSDVASSLNISGSLSIKYGELSGGGSGSYVDSDTFQAADINFEVMVKVINQTINVKDQLDFYPLESHTANTTAVPYPEFVQIYGDSFISGFQEGGFFHAVVSMRSLNKTNLSDIKANAHVALQFGVGSVKADGQASVVKKKLDQECEVNITVNWAGGGQLKNSSENWTIDSLMAAAARFPELVAKCPQRTHAILTKYTALRGFLQWASPRKLSMLDYEIAQLYTDELMDVYLGYKAVWKDIHNMIEDLDEEKIIVKKSTTIKEPGLSPEFWIKKLDQEPLLPFEPTFEGLDAALRTTRVMMVNIVREVDDIKKSPIIATEATRVLPYIRPQVFRQLLPLAEPIVPPATPRSALTTKLNHGSVGFGGGIPSVAAIAKQALTRPYDAAPQLLYGLPYIDWAVLPNDGIELVPNTSAKAIVIDMRIDPIPDNARPLEKQIFNNIVKWIALPFNSKEFTVGTGRWELKTPETKPSLTQRCTFSRRLEDDPIVLSWLTGWRFYAYSTVEKWAGSVSASAKNPSRDGFDLVIDDIGAYQDGNGTPATEGQMWRPLFASAQWVAFPRNLTGIDGGTVEFLNLDGRSEVTKTSGRTSFRGGAFTKTPTIWFALSGFKYRHTGQSQSVPRIKMTFDGAIDVNGFSWGIETWEGEGVLEKATFTWIAFDNDSQALVTNVTPETIAVGKNSRRDILTDLRDRDD</sequence>
<proteinExistence type="predicted"/>
<protein>
    <recommendedName>
        <fullName evidence="3">H-type lectin domain-containing protein</fullName>
    </recommendedName>
</protein>
<dbReference type="Gene3D" id="2.60.40.2080">
    <property type="match status" value="1"/>
</dbReference>
<evidence type="ECO:0000313" key="1">
    <source>
        <dbReference type="EMBL" id="KAK1749598.1"/>
    </source>
</evidence>
<name>A0AAJ0B3A5_9PEZI</name>
<keyword evidence="2" id="KW-1185">Reference proteome</keyword>
<evidence type="ECO:0008006" key="3">
    <source>
        <dbReference type="Google" id="ProtNLM"/>
    </source>
</evidence>
<gene>
    <name evidence="1" type="ORF">QBC47DRAFT_418824</name>
</gene>
<dbReference type="AlphaFoldDB" id="A0AAJ0B3A5"/>
<comment type="caution">
    <text evidence="1">The sequence shown here is derived from an EMBL/GenBank/DDBJ whole genome shotgun (WGS) entry which is preliminary data.</text>
</comment>